<keyword evidence="2" id="KW-0378">Hydrolase</keyword>
<evidence type="ECO:0000259" key="1">
    <source>
        <dbReference type="SMART" id="SM00507"/>
    </source>
</evidence>
<keyword evidence="2" id="KW-0540">Nuclease</keyword>
<dbReference type="CDD" id="cd00085">
    <property type="entry name" value="HNHc"/>
    <property type="match status" value="1"/>
</dbReference>
<reference evidence="2 3" key="1">
    <citation type="submission" date="2023-03" db="EMBL/GenBank/DDBJ databases">
        <title>Complete genome sequence of Tepidibacter sp. SWIR-1, isolated from a deep-sea hydrothermal vent.</title>
        <authorList>
            <person name="Li X."/>
        </authorList>
    </citation>
    <scope>NUCLEOTIDE SEQUENCE [LARGE SCALE GENOMIC DNA]</scope>
    <source>
        <strain evidence="2 3">SWIR-1</strain>
        <plasmid evidence="2 3">unnamed1</plasmid>
    </source>
</reference>
<sequence length="420" mass="49099">MINTWIYSADPNEYDVIRAFKDLGQLDWSMKSNADVNDIVYIYIGYEIKNIAIKTKVIEINPEEFIDDGDYVINIDRMDGDNCGDYIRLKMIDYFDQDKENLMTYELMRDNGLNGPIRGPIKLDNNEQLKGYIELSESKMIKNRIENLKVSDVLTNNQLMYTFKCSNSSGMRRAHKTNTLSIISDHTKALYEDRWIDGIFHYTGMGQVGHQSLDYAQNKVLYQSNDTDIKVYLFEVFEEGKYVFEGQVELYDEPYQEEQTDKNNDIRNVWVFPLKRCNENQDVVIKDNSYKKNKDKKEKKAKKLSDKELLEKAKRARKRSGTRNVNTVVYDRDEHVAELAKRRANGICQLCGQKAPFNNNKGEPYLETHHIEWLSRGGEDSIDNTVALCPNCHKRMHILDCNEDIKKLKKNMKRIVLINQ</sequence>
<feature type="domain" description="HNH nuclease" evidence="1">
    <location>
        <begin position="335"/>
        <end position="394"/>
    </location>
</feature>
<keyword evidence="2" id="KW-0614">Plasmid</keyword>
<dbReference type="RefSeq" id="WP_277734835.1">
    <property type="nucleotide sequence ID" value="NZ_CP120734.1"/>
</dbReference>
<keyword evidence="2" id="KW-0255">Endonuclease</keyword>
<dbReference type="Proteomes" id="UP001222800">
    <property type="component" value="Plasmid unnamed1"/>
</dbReference>
<dbReference type="InterPro" id="IPR058712">
    <property type="entry name" value="SRA_ScoMcrA"/>
</dbReference>
<dbReference type="Gene3D" id="1.10.30.50">
    <property type="match status" value="1"/>
</dbReference>
<geneLocation type="plasmid" evidence="2 3">
    <name>unnamed1</name>
</geneLocation>
<organism evidence="2 3">
    <name type="scientific">Tepidibacter hydrothermalis</name>
    <dbReference type="NCBI Taxonomy" id="3036126"/>
    <lineage>
        <taxon>Bacteria</taxon>
        <taxon>Bacillati</taxon>
        <taxon>Bacillota</taxon>
        <taxon>Clostridia</taxon>
        <taxon>Peptostreptococcales</taxon>
        <taxon>Peptostreptococcaceae</taxon>
        <taxon>Tepidibacter</taxon>
    </lineage>
</organism>
<evidence type="ECO:0000313" key="3">
    <source>
        <dbReference type="Proteomes" id="UP001222800"/>
    </source>
</evidence>
<accession>A0ABY8ELV8</accession>
<dbReference type="InterPro" id="IPR002711">
    <property type="entry name" value="HNH"/>
</dbReference>
<dbReference type="Pfam" id="PF26348">
    <property type="entry name" value="SRA_ScoMcrA"/>
    <property type="match status" value="1"/>
</dbReference>
<dbReference type="Pfam" id="PF01844">
    <property type="entry name" value="HNH"/>
    <property type="match status" value="1"/>
</dbReference>
<proteinExistence type="predicted"/>
<gene>
    <name evidence="2" type="ORF">P4S50_20075</name>
</gene>
<keyword evidence="3" id="KW-1185">Reference proteome</keyword>
<protein>
    <submittedName>
        <fullName evidence="2">HNH endonuclease</fullName>
    </submittedName>
</protein>
<evidence type="ECO:0000313" key="2">
    <source>
        <dbReference type="EMBL" id="WFD12433.1"/>
    </source>
</evidence>
<name>A0ABY8ELV8_9FIRM</name>
<dbReference type="EMBL" id="CP120734">
    <property type="protein sequence ID" value="WFD12433.1"/>
    <property type="molecule type" value="Genomic_DNA"/>
</dbReference>
<dbReference type="SMART" id="SM00507">
    <property type="entry name" value="HNHc"/>
    <property type="match status" value="1"/>
</dbReference>
<dbReference type="InterPro" id="IPR003615">
    <property type="entry name" value="HNH_nuc"/>
</dbReference>
<dbReference type="GO" id="GO:0004519">
    <property type="term" value="F:endonuclease activity"/>
    <property type="evidence" value="ECO:0007669"/>
    <property type="project" value="UniProtKB-KW"/>
</dbReference>